<keyword evidence="1 2" id="KW-0732">Signal</keyword>
<feature type="signal peptide" evidence="2">
    <location>
        <begin position="1"/>
        <end position="22"/>
    </location>
</feature>
<protein>
    <submittedName>
        <fullName evidence="3">Uncharacterized protein</fullName>
    </submittedName>
</protein>
<gene>
    <name evidence="3" type="ORF">BAE44_0021946</name>
</gene>
<sequence>MAQSVYLLVPALLLLLVQAARSLEKCAPASVEVLQTSNGEKVGVNPVFEVLVRNRCQCAVRGVILCSEGFSSSVPVDPNVYRREGNDYLVGNGSLIPSGGEVRFRTGTDACSPGTDKRIIIAGCYSTTGSDTSVPGYNLELALILLSVTNPFQPALIRRH</sequence>
<accession>A0A1E5UW90</accession>
<dbReference type="InterPro" id="IPR040361">
    <property type="entry name" value="TPD1"/>
</dbReference>
<evidence type="ECO:0000313" key="4">
    <source>
        <dbReference type="Proteomes" id="UP000095767"/>
    </source>
</evidence>
<dbReference type="Proteomes" id="UP000095767">
    <property type="component" value="Unassembled WGS sequence"/>
</dbReference>
<dbReference type="AlphaFoldDB" id="A0A1E5UW90"/>
<keyword evidence="4" id="KW-1185">Reference proteome</keyword>
<reference evidence="3 4" key="1">
    <citation type="submission" date="2016-09" db="EMBL/GenBank/DDBJ databases">
        <title>The draft genome of Dichanthelium oligosanthes: A C3 panicoid grass species.</title>
        <authorList>
            <person name="Studer A.J."/>
            <person name="Schnable J.C."/>
            <person name="Brutnell T.P."/>
        </authorList>
    </citation>
    <scope>NUCLEOTIDE SEQUENCE [LARGE SCALE GENOMIC DNA]</scope>
    <source>
        <strain evidence="4">cv. Kellogg 1175</strain>
        <tissue evidence="3">Leaf</tissue>
    </source>
</reference>
<dbReference type="PANTHER" id="PTHR33184:SF39">
    <property type="match status" value="1"/>
</dbReference>
<evidence type="ECO:0000256" key="2">
    <source>
        <dbReference type="SAM" id="SignalP"/>
    </source>
</evidence>
<name>A0A1E5UW90_9POAL</name>
<feature type="chain" id="PRO_5009187429" evidence="2">
    <location>
        <begin position="23"/>
        <end position="160"/>
    </location>
</feature>
<dbReference type="OrthoDB" id="603213at2759"/>
<dbReference type="EMBL" id="LWDX02061274">
    <property type="protein sequence ID" value="OEL17035.1"/>
    <property type="molecule type" value="Genomic_DNA"/>
</dbReference>
<comment type="caution">
    <text evidence="3">The sequence shown here is derived from an EMBL/GenBank/DDBJ whole genome shotgun (WGS) entry which is preliminary data.</text>
</comment>
<proteinExistence type="predicted"/>
<evidence type="ECO:0000256" key="1">
    <source>
        <dbReference type="ARBA" id="ARBA00022729"/>
    </source>
</evidence>
<organism evidence="3 4">
    <name type="scientific">Dichanthelium oligosanthes</name>
    <dbReference type="NCBI Taxonomy" id="888268"/>
    <lineage>
        <taxon>Eukaryota</taxon>
        <taxon>Viridiplantae</taxon>
        <taxon>Streptophyta</taxon>
        <taxon>Embryophyta</taxon>
        <taxon>Tracheophyta</taxon>
        <taxon>Spermatophyta</taxon>
        <taxon>Magnoliopsida</taxon>
        <taxon>Liliopsida</taxon>
        <taxon>Poales</taxon>
        <taxon>Poaceae</taxon>
        <taxon>PACMAD clade</taxon>
        <taxon>Panicoideae</taxon>
        <taxon>Panicodae</taxon>
        <taxon>Paniceae</taxon>
        <taxon>Dichantheliinae</taxon>
        <taxon>Dichanthelium</taxon>
    </lineage>
</organism>
<evidence type="ECO:0000313" key="3">
    <source>
        <dbReference type="EMBL" id="OEL17035.1"/>
    </source>
</evidence>
<dbReference type="Pfam" id="PF24068">
    <property type="entry name" value="TPD1_C"/>
    <property type="match status" value="1"/>
</dbReference>
<dbReference type="GO" id="GO:0001709">
    <property type="term" value="P:cell fate determination"/>
    <property type="evidence" value="ECO:0007669"/>
    <property type="project" value="TreeGrafter"/>
</dbReference>
<dbReference type="PANTHER" id="PTHR33184">
    <property type="entry name" value="PROTEIN TAPETUM DETERMINANT 1-LIKE-RELATED"/>
    <property type="match status" value="1"/>
</dbReference>